<dbReference type="GO" id="GO:0005829">
    <property type="term" value="C:cytosol"/>
    <property type="evidence" value="ECO:0007669"/>
    <property type="project" value="TreeGrafter"/>
</dbReference>
<name>A0A011NWL3_9PROT</name>
<evidence type="ECO:0000313" key="5">
    <source>
        <dbReference type="EMBL" id="EXI69007.1"/>
    </source>
</evidence>
<dbReference type="AlphaFoldDB" id="A0A011NWL3"/>
<dbReference type="PANTHER" id="PTHR23416">
    <property type="entry name" value="SIALIC ACID SYNTHASE-RELATED"/>
    <property type="match status" value="1"/>
</dbReference>
<evidence type="ECO:0000313" key="6">
    <source>
        <dbReference type="Proteomes" id="UP000020218"/>
    </source>
</evidence>
<dbReference type="CDD" id="cd04647">
    <property type="entry name" value="LbH_MAT_like"/>
    <property type="match status" value="1"/>
</dbReference>
<comment type="caution">
    <text evidence="5">The sequence shown here is derived from an EMBL/GenBank/DDBJ whole genome shotgun (WGS) entry which is preliminary data.</text>
</comment>
<dbReference type="PATRIC" id="fig|1454001.3.peg.778"/>
<organism evidence="5 6">
    <name type="scientific">Candidatus Accumulibacter adjunctus</name>
    <dbReference type="NCBI Taxonomy" id="1454001"/>
    <lineage>
        <taxon>Bacteria</taxon>
        <taxon>Pseudomonadati</taxon>
        <taxon>Pseudomonadota</taxon>
        <taxon>Betaproteobacteria</taxon>
        <taxon>Candidatus Accumulibacter</taxon>
    </lineage>
</organism>
<comment type="similarity">
    <text evidence="1">Belongs to the transferase hexapeptide repeat family.</text>
</comment>
<gene>
    <name evidence="5" type="primary">lacA</name>
    <name evidence="5" type="ORF">AW08_00833</name>
</gene>
<reference evidence="5" key="1">
    <citation type="submission" date="2014-02" db="EMBL/GenBank/DDBJ databases">
        <title>Expanding our view of genomic diversity in Candidatus Accumulibacter clades.</title>
        <authorList>
            <person name="Skennerton C.T."/>
            <person name="Barr J.J."/>
            <person name="Slater F.R."/>
            <person name="Bond P.L."/>
            <person name="Tyson G.W."/>
        </authorList>
    </citation>
    <scope>NUCLEOTIDE SEQUENCE [LARGE SCALE GENOMIC DNA]</scope>
</reference>
<dbReference type="PANTHER" id="PTHR23416:SF23">
    <property type="entry name" value="ACETYLTRANSFERASE C18B11.09C-RELATED"/>
    <property type="match status" value="1"/>
</dbReference>
<dbReference type="InterPro" id="IPR011004">
    <property type="entry name" value="Trimer_LpxA-like_sf"/>
</dbReference>
<evidence type="ECO:0000256" key="4">
    <source>
        <dbReference type="ARBA" id="ARBA00023315"/>
    </source>
</evidence>
<accession>A0A011NWL3</accession>
<keyword evidence="3" id="KW-0677">Repeat</keyword>
<evidence type="ECO:0000256" key="1">
    <source>
        <dbReference type="ARBA" id="ARBA00007274"/>
    </source>
</evidence>
<keyword evidence="4 5" id="KW-0012">Acyltransferase</keyword>
<dbReference type="GO" id="GO:0008870">
    <property type="term" value="F:galactoside O-acetyltransferase activity"/>
    <property type="evidence" value="ECO:0007669"/>
    <property type="project" value="UniProtKB-EC"/>
</dbReference>
<dbReference type="PROSITE" id="PS00101">
    <property type="entry name" value="HEXAPEP_TRANSFERASES"/>
    <property type="match status" value="1"/>
</dbReference>
<evidence type="ECO:0000256" key="2">
    <source>
        <dbReference type="ARBA" id="ARBA00022679"/>
    </source>
</evidence>
<keyword evidence="6" id="KW-1185">Reference proteome</keyword>
<dbReference type="InterPro" id="IPR051159">
    <property type="entry name" value="Hexapeptide_acetyltransf"/>
</dbReference>
<dbReference type="InterPro" id="IPR001451">
    <property type="entry name" value="Hexapep"/>
</dbReference>
<dbReference type="InterPro" id="IPR018357">
    <property type="entry name" value="Hexapep_transf_CS"/>
</dbReference>
<keyword evidence="2 5" id="KW-0808">Transferase</keyword>
<dbReference type="Proteomes" id="UP000020218">
    <property type="component" value="Unassembled WGS sequence"/>
</dbReference>
<dbReference type="SUPFAM" id="SSF51161">
    <property type="entry name" value="Trimeric LpxA-like enzymes"/>
    <property type="match status" value="1"/>
</dbReference>
<dbReference type="STRING" id="1454001.AW08_00833"/>
<proteinExistence type="inferred from homology"/>
<dbReference type="EMBL" id="JFAX01000003">
    <property type="protein sequence ID" value="EXI69007.1"/>
    <property type="molecule type" value="Genomic_DNA"/>
</dbReference>
<dbReference type="EC" id="2.3.1.18" evidence="5"/>
<dbReference type="Gene3D" id="2.160.10.10">
    <property type="entry name" value="Hexapeptide repeat proteins"/>
    <property type="match status" value="1"/>
</dbReference>
<evidence type="ECO:0000256" key="3">
    <source>
        <dbReference type="ARBA" id="ARBA00022737"/>
    </source>
</evidence>
<protein>
    <submittedName>
        <fullName evidence="5">Galactoside O-acetyltransferase</fullName>
        <ecNumber evidence="5">2.3.1.18</ecNumber>
    </submittedName>
</protein>
<sequence>MKNLSRLVYYLFAWHWPTQPMPGWRLGYWLRRKLVRRIFSYCGDDVIIKRRAYFGSGTYVKLGHRSQLGHGCRIDHDVDIGDDVMMGPDVVVMSNSHEVSRLDIPMSAQGAAPRRPVRIGNDVWIGTRAIILPGVHIDDGAIIAAGSVVTRSVPPYAVVAGVPARIVKFRNGQQNDGRGPRHACQ</sequence>
<dbReference type="Pfam" id="PF00132">
    <property type="entry name" value="Hexapep"/>
    <property type="match status" value="1"/>
</dbReference>